<proteinExistence type="inferred from homology"/>
<feature type="domain" description="ATP-grasp" evidence="4">
    <location>
        <begin position="165"/>
        <end position="367"/>
    </location>
</feature>
<dbReference type="PATRIC" id="fig|1423744.4.peg.847"/>
<keyword evidence="6" id="KW-1185">Reference proteome</keyword>
<comment type="similarity">
    <text evidence="1">Belongs to the D-alanine--D-alanine ligase family.</text>
</comment>
<dbReference type="InterPro" id="IPR011095">
    <property type="entry name" value="Dala_Dala_lig_C"/>
</dbReference>
<protein>
    <recommendedName>
        <fullName evidence="4">ATP-grasp domain-containing protein</fullName>
    </recommendedName>
</protein>
<dbReference type="GO" id="GO:0008716">
    <property type="term" value="F:D-alanine-D-alanine ligase activity"/>
    <property type="evidence" value="ECO:0007669"/>
    <property type="project" value="InterPro"/>
</dbReference>
<keyword evidence="3" id="KW-0547">Nucleotide-binding</keyword>
<dbReference type="Proteomes" id="UP000051378">
    <property type="component" value="Unassembled WGS sequence"/>
</dbReference>
<evidence type="ECO:0000313" key="5">
    <source>
        <dbReference type="EMBL" id="KRN03717.1"/>
    </source>
</evidence>
<dbReference type="GO" id="GO:0046872">
    <property type="term" value="F:metal ion binding"/>
    <property type="evidence" value="ECO:0007669"/>
    <property type="project" value="InterPro"/>
</dbReference>
<dbReference type="Pfam" id="PF07478">
    <property type="entry name" value="Dala_Dala_lig_C"/>
    <property type="match status" value="1"/>
</dbReference>
<evidence type="ECO:0000256" key="3">
    <source>
        <dbReference type="PROSITE-ProRule" id="PRU00409"/>
    </source>
</evidence>
<accession>A0A0R2DPJ1</accession>
<dbReference type="InterPro" id="IPR011761">
    <property type="entry name" value="ATP-grasp"/>
</dbReference>
<evidence type="ECO:0000256" key="1">
    <source>
        <dbReference type="ARBA" id="ARBA00010871"/>
    </source>
</evidence>
<dbReference type="InterPro" id="IPR013815">
    <property type="entry name" value="ATP_grasp_subdomain_1"/>
</dbReference>
<keyword evidence="3" id="KW-0067">ATP-binding</keyword>
<evidence type="ECO:0000313" key="6">
    <source>
        <dbReference type="Proteomes" id="UP000051378"/>
    </source>
</evidence>
<gene>
    <name evidence="5" type="ORF">FC86_GL000826</name>
</gene>
<dbReference type="PROSITE" id="PS50975">
    <property type="entry name" value="ATP_GRASP"/>
    <property type="match status" value="1"/>
</dbReference>
<keyword evidence="2" id="KW-0436">Ligase</keyword>
<dbReference type="GO" id="GO:0005524">
    <property type="term" value="F:ATP binding"/>
    <property type="evidence" value="ECO:0007669"/>
    <property type="project" value="UniProtKB-UniRule"/>
</dbReference>
<dbReference type="PANTHER" id="PTHR23132">
    <property type="entry name" value="D-ALANINE--D-ALANINE LIGASE"/>
    <property type="match status" value="1"/>
</dbReference>
<dbReference type="AlphaFoldDB" id="A0A0R2DPJ1"/>
<comment type="caution">
    <text evidence="5">The sequence shown here is derived from an EMBL/GenBank/DDBJ whole genome shotgun (WGS) entry which is preliminary data.</text>
</comment>
<evidence type="ECO:0000259" key="4">
    <source>
        <dbReference type="PROSITE" id="PS50975"/>
    </source>
</evidence>
<reference evidence="5 6" key="1">
    <citation type="journal article" date="2015" name="Genome Announc.">
        <title>Expanding the biotechnology potential of lactobacilli through comparative genomics of 213 strains and associated genera.</title>
        <authorList>
            <person name="Sun Z."/>
            <person name="Harris H.M."/>
            <person name="McCann A."/>
            <person name="Guo C."/>
            <person name="Argimon S."/>
            <person name="Zhang W."/>
            <person name="Yang X."/>
            <person name="Jeffery I.B."/>
            <person name="Cooney J.C."/>
            <person name="Kagawa T.F."/>
            <person name="Liu W."/>
            <person name="Song Y."/>
            <person name="Salvetti E."/>
            <person name="Wrobel A."/>
            <person name="Rasinkangas P."/>
            <person name="Parkhill J."/>
            <person name="Rea M.C."/>
            <person name="O'Sullivan O."/>
            <person name="Ritari J."/>
            <person name="Douillard F.P."/>
            <person name="Paul Ross R."/>
            <person name="Yang R."/>
            <person name="Briner A.E."/>
            <person name="Felis G.E."/>
            <person name="de Vos W.M."/>
            <person name="Barrangou R."/>
            <person name="Klaenhammer T.R."/>
            <person name="Caufield P.W."/>
            <person name="Cui Y."/>
            <person name="Zhang H."/>
            <person name="O'Toole P.W."/>
        </authorList>
    </citation>
    <scope>NUCLEOTIDE SEQUENCE [LARGE SCALE GENOMIC DNA]</scope>
    <source>
        <strain evidence="5 6">DSM 23037</strain>
    </source>
</reference>
<dbReference type="EMBL" id="AYZL01000020">
    <property type="protein sequence ID" value="KRN03717.1"/>
    <property type="molecule type" value="Genomic_DNA"/>
</dbReference>
<evidence type="ECO:0000256" key="2">
    <source>
        <dbReference type="ARBA" id="ARBA00022598"/>
    </source>
</evidence>
<dbReference type="Gene3D" id="3.30.1490.20">
    <property type="entry name" value="ATP-grasp fold, A domain"/>
    <property type="match status" value="1"/>
</dbReference>
<name>A0A0R2DPJ1_9LACO</name>
<dbReference type="Gene3D" id="3.30.470.20">
    <property type="entry name" value="ATP-grasp fold, B domain"/>
    <property type="match status" value="1"/>
</dbReference>
<dbReference type="PANTHER" id="PTHR23132:SF23">
    <property type="entry name" value="D-ALANINE--D-ALANINE LIGASE B"/>
    <property type="match status" value="1"/>
</dbReference>
<dbReference type="SUPFAM" id="SSF56059">
    <property type="entry name" value="Glutathione synthetase ATP-binding domain-like"/>
    <property type="match status" value="1"/>
</dbReference>
<sequence>MSISKLKYKLKNLQIICNYLEVFMDYSSEISIIKKLIRKTELKQNDFVLLLVNTSYEKNINLTSNSVLEQLSVSDLSSANLLEIETSFRLSSKYYRFYHSSAEFLGSLLLGELDSNKKLLLYSTTHLDSSATGRSIIPLIATKKNIISLTSSPYSLAITKNKFDYFKLLDGIVPIPRTIFLEEDIMSIDSYPVIVKPTLECCAKNVNLIHDKDSLIKQYKIINSELKQPVIVQEYVEGLEINVPILRYDNNKYLPLPPTIIVPNSNSQILTEDIIKNGEYHYILPNSEEYPLNYETIRQLQDYSQKIATRLDLGGLSRIDFKLNKRDNIPYVFDIASIPYLTKYDACYQSVHSLFPDDSEALYKMIIGSAL</sequence>
<organism evidence="5 6">
    <name type="scientific">Holzapfeliella floricola DSM 23037 = JCM 16512</name>
    <dbReference type="NCBI Taxonomy" id="1423744"/>
    <lineage>
        <taxon>Bacteria</taxon>
        <taxon>Bacillati</taxon>
        <taxon>Bacillota</taxon>
        <taxon>Bacilli</taxon>
        <taxon>Lactobacillales</taxon>
        <taxon>Lactobacillaceae</taxon>
        <taxon>Holzapfeliella</taxon>
    </lineage>
</organism>